<protein>
    <recommendedName>
        <fullName evidence="1">DUF7130 domain-containing protein</fullName>
    </recommendedName>
</protein>
<evidence type="ECO:0000259" key="1">
    <source>
        <dbReference type="Pfam" id="PF23458"/>
    </source>
</evidence>
<dbReference type="EMBL" id="JNFH02000041">
    <property type="protein sequence ID" value="KDS91005.1"/>
    <property type="molecule type" value="Genomic_DNA"/>
</dbReference>
<reference evidence="2 3" key="1">
    <citation type="journal article" date="2015" name="Genome Announc.">
        <title>Draft genome sequence of a Halorubrum H3 strain isolated from the burlinskoye salt lake (Altai Krai, Russia).</title>
        <authorList>
            <person name="Rozanov A.S."/>
            <person name="Bryanskaya A.V."/>
            <person name="Malup T.K."/>
            <person name="Kotenko A.V."/>
            <person name="Peltek S.E."/>
        </authorList>
    </citation>
    <scope>NUCLEOTIDE SEQUENCE [LARGE SCALE GENOMIC DNA]</scope>
    <source>
        <strain evidence="2 3">H3</strain>
    </source>
</reference>
<keyword evidence="3" id="KW-1185">Reference proteome</keyword>
<evidence type="ECO:0000313" key="2">
    <source>
        <dbReference type="EMBL" id="KDS91005.1"/>
    </source>
</evidence>
<dbReference type="Gene3D" id="2.20.28.10">
    <property type="match status" value="1"/>
</dbReference>
<dbReference type="SUPFAM" id="SSF57802">
    <property type="entry name" value="Rubredoxin-like"/>
    <property type="match status" value="1"/>
</dbReference>
<dbReference type="AlphaFoldDB" id="A0A081EUB7"/>
<dbReference type="RefSeq" id="WP_050025301.1">
    <property type="nucleotide sequence ID" value="NZ_JNFH02000041.1"/>
</dbReference>
<organism evidence="2 3">
    <name type="scientific">Halorubrum saccharovorum</name>
    <dbReference type="NCBI Taxonomy" id="2248"/>
    <lineage>
        <taxon>Archaea</taxon>
        <taxon>Methanobacteriati</taxon>
        <taxon>Methanobacteriota</taxon>
        <taxon>Stenosarchaea group</taxon>
        <taxon>Halobacteria</taxon>
        <taxon>Halobacteriales</taxon>
        <taxon>Haloferacaceae</taxon>
        <taxon>Halorubrum</taxon>
    </lineage>
</organism>
<dbReference type="Proteomes" id="UP000053331">
    <property type="component" value="Unassembled WGS sequence"/>
</dbReference>
<comment type="caution">
    <text evidence="2">The sequence shown here is derived from an EMBL/GenBank/DDBJ whole genome shotgun (WGS) entry which is preliminary data.</text>
</comment>
<name>A0A081EUB7_9EURY</name>
<dbReference type="Pfam" id="PF23458">
    <property type="entry name" value="DUF7130"/>
    <property type="match status" value="1"/>
</dbReference>
<accession>A0A081EUB7</accession>
<evidence type="ECO:0000313" key="3">
    <source>
        <dbReference type="Proteomes" id="UP000053331"/>
    </source>
</evidence>
<proteinExistence type="predicted"/>
<sequence>MGAQNRVQSVSIEPGELVYDSDSQVVGRVSGLIDDGFEVEAVESDESEVEEVPGKEFGEGYLMWRCGECGEMDELDEGLPESCPNCSAPKEAITAVEED</sequence>
<gene>
    <name evidence="2" type="ORF">FK85_07455</name>
</gene>
<dbReference type="OrthoDB" id="45654at2157"/>
<dbReference type="InterPro" id="IPR055554">
    <property type="entry name" value="DUF7130"/>
</dbReference>
<feature type="domain" description="DUF7130" evidence="1">
    <location>
        <begin position="14"/>
        <end position="99"/>
    </location>
</feature>